<dbReference type="NCBIfam" id="TIGR02573">
    <property type="entry name" value="LcrG_PcrG"/>
    <property type="match status" value="1"/>
</dbReference>
<dbReference type="EMBL" id="VTYF01000010">
    <property type="protein sequence ID" value="NOI10633.1"/>
    <property type="molecule type" value="Genomic_DNA"/>
</dbReference>
<dbReference type="InterPro" id="IPR009863">
    <property type="entry name" value="T3SS_LcrG_PcrG"/>
</dbReference>
<evidence type="ECO:0000313" key="2">
    <source>
        <dbReference type="EMBL" id="NOI10633.1"/>
    </source>
</evidence>
<reference evidence="2 3" key="1">
    <citation type="submission" date="2019-09" db="EMBL/GenBank/DDBJ databases">
        <title>Draft genome sequencing and comparative genomics of hatchery-associated Vibrios.</title>
        <authorList>
            <person name="Kehlet-Delgado H."/>
            <person name="Mueller R.S."/>
        </authorList>
    </citation>
    <scope>NUCLEOTIDE SEQUENCE [LARGE SCALE GENOMIC DNA]</scope>
    <source>
        <strain evidence="2 3">081416A</strain>
    </source>
</reference>
<dbReference type="Proteomes" id="UP000532247">
    <property type="component" value="Unassembled WGS sequence"/>
</dbReference>
<dbReference type="OrthoDB" id="5897147at2"/>
<accession>A0A0P7FEV9</accession>
<proteinExistence type="predicted"/>
<dbReference type="eggNOG" id="ENOG5033J7A">
    <property type="taxonomic scope" value="Bacteria"/>
</dbReference>
<comment type="caution">
    <text evidence="2">The sequence shown here is derived from an EMBL/GenBank/DDBJ whole genome shotgun (WGS) entry which is preliminary data.</text>
</comment>
<dbReference type="Pfam" id="PF07216">
    <property type="entry name" value="LcrG"/>
    <property type="match status" value="1"/>
</dbReference>
<feature type="region of interest" description="Disordered" evidence="1">
    <location>
        <begin position="66"/>
        <end position="94"/>
    </location>
</feature>
<dbReference type="RefSeq" id="WP_005377254.1">
    <property type="nucleotide sequence ID" value="NZ_AP023185.1"/>
</dbReference>
<dbReference type="STRING" id="663.BAU10_07770"/>
<protein>
    <submittedName>
        <fullName evidence="2">Type III secretion protein LcrG</fullName>
    </submittedName>
</protein>
<gene>
    <name evidence="2" type="primary">lcrG</name>
    <name evidence="2" type="ORF">F0254_17525</name>
</gene>
<sequence length="94" mass="10548">MKQPFTDAIENAELAIRKAEDRTDIFNELLEGLGVGPVAGDVLLGGIKAPVDTMKRAEQELIDEVQRRRQQQTQLQGTSGKRRKRPTVMRGMMI</sequence>
<evidence type="ECO:0000256" key="1">
    <source>
        <dbReference type="SAM" id="MobiDB-lite"/>
    </source>
</evidence>
<dbReference type="AlphaFoldDB" id="A0A0P7FEV9"/>
<evidence type="ECO:0000313" key="3">
    <source>
        <dbReference type="Proteomes" id="UP000532247"/>
    </source>
</evidence>
<organism evidence="2 3">
    <name type="scientific">Vibrio alginolyticus</name>
    <dbReference type="NCBI Taxonomy" id="663"/>
    <lineage>
        <taxon>Bacteria</taxon>
        <taxon>Pseudomonadati</taxon>
        <taxon>Pseudomonadota</taxon>
        <taxon>Gammaproteobacteria</taxon>
        <taxon>Vibrionales</taxon>
        <taxon>Vibrionaceae</taxon>
        <taxon>Vibrio</taxon>
    </lineage>
</organism>
<name>A0A0P7FEV9_VIBAL</name>